<keyword evidence="4" id="KW-0547">Nucleotide-binding</keyword>
<dbReference type="GO" id="GO:0003968">
    <property type="term" value="F:RNA-directed RNA polymerase activity"/>
    <property type="evidence" value="ECO:0007669"/>
    <property type="project" value="UniProtKB-KW"/>
</dbReference>
<dbReference type="Pfam" id="PF00680">
    <property type="entry name" value="RdRP_1"/>
    <property type="match status" value="1"/>
</dbReference>
<keyword evidence="2" id="KW-0808">Transferase</keyword>
<evidence type="ECO:0000256" key="4">
    <source>
        <dbReference type="ARBA" id="ARBA00022741"/>
    </source>
</evidence>
<dbReference type="GO" id="GO:0003723">
    <property type="term" value="F:RNA binding"/>
    <property type="evidence" value="ECO:0007669"/>
    <property type="project" value="InterPro"/>
</dbReference>
<accession>A0A9E7V866</accession>
<reference evidence="8" key="1">
    <citation type="submission" date="2021-10" db="EMBL/GenBank/DDBJ databases">
        <authorList>
            <person name="Liu C."/>
            <person name="Xu Z."/>
            <person name="Bian Y."/>
            <person name="Guo M."/>
        </authorList>
    </citation>
    <scope>NUCLEOTIDE SEQUENCE</scope>
    <source>
        <strain evidence="8">LED2-1</strain>
    </source>
</reference>
<dbReference type="InterPro" id="IPR001205">
    <property type="entry name" value="RNA-dir_pol_C"/>
</dbReference>
<evidence type="ECO:0000313" key="8">
    <source>
        <dbReference type="EMBL" id="UZA97537.1"/>
    </source>
</evidence>
<feature type="region of interest" description="Disordered" evidence="6">
    <location>
        <begin position="59"/>
        <end position="83"/>
    </location>
</feature>
<evidence type="ECO:0000256" key="5">
    <source>
        <dbReference type="ARBA" id="ARBA00022953"/>
    </source>
</evidence>
<evidence type="ECO:0000256" key="2">
    <source>
        <dbReference type="ARBA" id="ARBA00022679"/>
    </source>
</evidence>
<evidence type="ECO:0000256" key="1">
    <source>
        <dbReference type="ARBA" id="ARBA00022484"/>
    </source>
</evidence>
<evidence type="ECO:0000256" key="6">
    <source>
        <dbReference type="SAM" id="MobiDB-lite"/>
    </source>
</evidence>
<protein>
    <submittedName>
        <fullName evidence="8">RNA-dependent RNA polymerase</fullName>
    </submittedName>
</protein>
<dbReference type="Gene3D" id="3.30.70.270">
    <property type="match status" value="1"/>
</dbReference>
<dbReference type="InterPro" id="IPR043128">
    <property type="entry name" value="Rev_trsase/Diguanyl_cyclase"/>
</dbReference>
<dbReference type="InterPro" id="IPR043502">
    <property type="entry name" value="DNA/RNA_pol_sf"/>
</dbReference>
<dbReference type="SUPFAM" id="SSF56672">
    <property type="entry name" value="DNA/RNA polymerases"/>
    <property type="match status" value="1"/>
</dbReference>
<proteinExistence type="predicted"/>
<keyword evidence="3" id="KW-0548">Nucleotidyltransferase</keyword>
<dbReference type="GO" id="GO:0000166">
    <property type="term" value="F:nucleotide binding"/>
    <property type="evidence" value="ECO:0007669"/>
    <property type="project" value="UniProtKB-KW"/>
</dbReference>
<sequence>MCFSTNLRYLGKYRPYGKPWSFRPQQFSKSGARQQDFLRRTILKGLHNTLPEETVSNIRDGYYRSPTDPQSAEDDFKKTDQPYHPIKRDRHYRKALRVVEKMFRPTRRLKPIHFADLRAYPWTLNTSAEWPYRGDKRWEDHVKQKYREGEVDSIHLNFHNLYDEIFDANRWNIHLIKDGKAPFWKDGEPVPYGFTFLHSRSHLRRIDQDPKIRAVFGVPKLLLMAENMFIWNLQREYQNRPLHTGPLLWGYETFRAGWNKLASRLSRHPIKSIISTDWSGFDHKALHELIDDIHEMWRNWFDFDQGYEPSENDDHSYKYSKTDPLRLQNLWDWMTNAIKKTPIIAESGNMYEWNFNGIASGFQQTQLLDSFVNAVMILTCLSAAGINIESEHFQALFQGDDSIIAFPEIVDFLPFLRRVSDEAKLRFNADISPDKTTHGEWFDGIEVLSYTYQGGLARRDPDEVLAHLLYPERLRNDEETAAACCGLASALMGCSLPHYLALKDIFVFLVDVLKIQPRLPKAEEKIFELIALPKLTDFPTFEETFLQNLDIRGRTEAQRQQLWPTKPRGEKNFHFLE</sequence>
<feature type="domain" description="RNA-directed RNA polymerase C-terminal" evidence="7">
    <location>
        <begin position="62"/>
        <end position="449"/>
    </location>
</feature>
<evidence type="ECO:0000259" key="7">
    <source>
        <dbReference type="Pfam" id="PF00680"/>
    </source>
</evidence>
<gene>
    <name evidence="8" type="primary">RdRp</name>
</gene>
<organism evidence="8">
    <name type="scientific">Lentinula edodes partitivirus 4</name>
    <dbReference type="NCBI Taxonomy" id="2992855"/>
    <lineage>
        <taxon>Viruses</taxon>
        <taxon>Riboviria</taxon>
        <taxon>Orthornavirae</taxon>
        <taxon>Pisuviricota</taxon>
        <taxon>Duplopiviricetes</taxon>
        <taxon>Durnavirales</taxon>
        <taxon>Partitiviridae</taxon>
    </lineage>
</organism>
<dbReference type="GO" id="GO:0006351">
    <property type="term" value="P:DNA-templated transcription"/>
    <property type="evidence" value="ECO:0007669"/>
    <property type="project" value="InterPro"/>
</dbReference>
<keyword evidence="1 8" id="KW-0696">RNA-directed RNA polymerase</keyword>
<evidence type="ECO:0000256" key="3">
    <source>
        <dbReference type="ARBA" id="ARBA00022695"/>
    </source>
</evidence>
<keyword evidence="5" id="KW-0693">Viral RNA replication</keyword>
<dbReference type="EMBL" id="OK636205">
    <property type="protein sequence ID" value="UZA97537.1"/>
    <property type="molecule type" value="Genomic_RNA"/>
</dbReference>
<name>A0A9E7V866_9VIRU</name>